<keyword evidence="4" id="KW-1003">Cell membrane</keyword>
<evidence type="ECO:0000313" key="11">
    <source>
        <dbReference type="EMBL" id="EFB2192219.1"/>
    </source>
</evidence>
<feature type="transmembrane region" description="Helical" evidence="9">
    <location>
        <begin position="86"/>
        <end position="104"/>
    </location>
</feature>
<comment type="subcellular location">
    <subcellularLocation>
        <location evidence="1">Cell inner membrane</location>
        <topology evidence="1">Multi-pass membrane protein</topology>
    </subcellularLocation>
</comment>
<dbReference type="PROSITE" id="PS50850">
    <property type="entry name" value="MFS"/>
    <property type="match status" value="1"/>
</dbReference>
<dbReference type="SUPFAM" id="SSF103473">
    <property type="entry name" value="MFS general substrate transporter"/>
    <property type="match status" value="1"/>
</dbReference>
<dbReference type="PANTHER" id="PTHR23511:SF34">
    <property type="entry name" value="SYNAPTIC VESICLE GLYCOPROTEIN 2"/>
    <property type="match status" value="1"/>
</dbReference>
<evidence type="ECO:0000256" key="5">
    <source>
        <dbReference type="ARBA" id="ARBA00022692"/>
    </source>
</evidence>
<sequence length="618" mass="67773">MNTSPVRMDDLPLNRFHCRIAALTFGAHLTDGYVLGVIGYAIIQLTPAMQLTPFMAGMIGGSALLGLFLGSLVLGWISDHIGRQKIFTFSFLLITLASFLQFFATTPEHLIGLRILIGIGLGGDYSVGHTLLAEFSPRRHRGILLGAFSVVWTVGYVLASIAGHHFISESPEAWRWLLASAALPALLITLLRWGTPESPRWLLRQGHFAEAHAIVHRYFGPHVLLGDEVVTATHKHIKTLFSSRYWRRTAFNSVFFVCLVIPWFVIYTWLPTIAQTIGLEDALTASLMLNALLIVGALLGLVLTHLLAHRKFLLGSFLLLAATLVVMACLPSGSSLTLLLFVLFSTTISAVSNLVGILPAESFPTDIRSLGVGFATAMSRLGAAQGNSGPDVSLLRSLLGADEQAAAALLLAQRKNGTPMSLTALSMGDERALHWLRYLMALGFEEAVLLETAADLRFASEFVARHIAEWQRQNPLDLIITGCQSSEGQNGQTPFLLAEMLGWPCFTQVERFTLDAPFITLEQRTEHGLRCCRIRLPAVIAVRQCGEVALPVPGMRQRMAAGKAEIIRKTVAAELPAMQCLQLARAEQRRGATLIDGQTVAEKAQKLWQDYLRQRMQP</sequence>
<dbReference type="SMART" id="SM00893">
    <property type="entry name" value="ETF"/>
    <property type="match status" value="1"/>
</dbReference>
<proteinExistence type="inferred from homology"/>
<protein>
    <submittedName>
        <fullName evidence="11">MFS transporter</fullName>
    </submittedName>
</protein>
<dbReference type="GO" id="GO:0022857">
    <property type="term" value="F:transmembrane transporter activity"/>
    <property type="evidence" value="ECO:0007669"/>
    <property type="project" value="InterPro"/>
</dbReference>
<dbReference type="SUPFAM" id="SSF52402">
    <property type="entry name" value="Adenine nucleotide alpha hydrolases-like"/>
    <property type="match status" value="1"/>
</dbReference>
<dbReference type="InterPro" id="IPR036259">
    <property type="entry name" value="MFS_trans_sf"/>
</dbReference>
<gene>
    <name evidence="11" type="ORF">FIJ20_08215</name>
</gene>
<evidence type="ECO:0000313" key="12">
    <source>
        <dbReference type="Proteomes" id="UP000519859"/>
    </source>
</evidence>
<dbReference type="GO" id="GO:0005886">
    <property type="term" value="C:plasma membrane"/>
    <property type="evidence" value="ECO:0007669"/>
    <property type="project" value="UniProtKB-SubCell"/>
</dbReference>
<comment type="caution">
    <text evidence="11">The sequence shown here is derived from an EMBL/GenBank/DDBJ whole genome shotgun (WGS) entry which is preliminary data.</text>
</comment>
<evidence type="ECO:0000256" key="6">
    <source>
        <dbReference type="ARBA" id="ARBA00022982"/>
    </source>
</evidence>
<dbReference type="InterPro" id="IPR005828">
    <property type="entry name" value="MFS_sugar_transport-like"/>
</dbReference>
<feature type="transmembrane region" description="Helical" evidence="9">
    <location>
        <begin position="282"/>
        <end position="303"/>
    </location>
</feature>
<keyword evidence="5 9" id="KW-0812">Transmembrane</keyword>
<keyword evidence="3" id="KW-0813">Transport</keyword>
<dbReference type="InterPro" id="IPR014730">
    <property type="entry name" value="ETF_a/b_N"/>
</dbReference>
<reference evidence="11 12" key="1">
    <citation type="submission" date="2019-06" db="EMBL/GenBank/DDBJ databases">
        <authorList>
            <consortium name="NARMS: The National Antimicrobial Resistance Monitoring System"/>
        </authorList>
    </citation>
    <scope>NUCLEOTIDE SEQUENCE [LARGE SCALE GENOMIC DNA]</scope>
    <source>
        <strain evidence="11 12">FSIS11921886</strain>
    </source>
</reference>
<organism evidence="11 12">
    <name type="scientific">Escherichia coli</name>
    <dbReference type="NCBI Taxonomy" id="562"/>
    <lineage>
        <taxon>Bacteria</taxon>
        <taxon>Pseudomonadati</taxon>
        <taxon>Pseudomonadota</taxon>
        <taxon>Gammaproteobacteria</taxon>
        <taxon>Enterobacterales</taxon>
        <taxon>Enterobacteriaceae</taxon>
        <taxon>Escherichia</taxon>
    </lineage>
</organism>
<feature type="transmembrane region" description="Helical" evidence="9">
    <location>
        <begin position="312"/>
        <end position="333"/>
    </location>
</feature>
<feature type="transmembrane region" description="Helical" evidence="9">
    <location>
        <begin position="173"/>
        <end position="194"/>
    </location>
</feature>
<dbReference type="EMBL" id="AASDFP010000013">
    <property type="protein sequence ID" value="EFB2192219.1"/>
    <property type="molecule type" value="Genomic_DNA"/>
</dbReference>
<keyword evidence="6" id="KW-0249">Electron transport</keyword>
<evidence type="ECO:0000256" key="9">
    <source>
        <dbReference type="SAM" id="Phobius"/>
    </source>
</evidence>
<evidence type="ECO:0000256" key="8">
    <source>
        <dbReference type="ARBA" id="ARBA00023136"/>
    </source>
</evidence>
<accession>A0A8S7CM04</accession>
<feature type="transmembrane region" description="Helical" evidence="9">
    <location>
        <begin position="144"/>
        <end position="167"/>
    </location>
</feature>
<evidence type="ECO:0000256" key="2">
    <source>
        <dbReference type="ARBA" id="ARBA00010992"/>
    </source>
</evidence>
<dbReference type="InterPro" id="IPR014729">
    <property type="entry name" value="Rossmann-like_a/b/a_fold"/>
</dbReference>
<evidence type="ECO:0000256" key="4">
    <source>
        <dbReference type="ARBA" id="ARBA00022475"/>
    </source>
</evidence>
<feature type="transmembrane region" description="Helical" evidence="9">
    <location>
        <begin position="20"/>
        <end position="42"/>
    </location>
</feature>
<dbReference type="CDD" id="cd17316">
    <property type="entry name" value="MFS_SV2_like"/>
    <property type="match status" value="1"/>
</dbReference>
<feature type="transmembrane region" description="Helical" evidence="9">
    <location>
        <begin position="54"/>
        <end position="74"/>
    </location>
</feature>
<dbReference type="Pfam" id="PF00083">
    <property type="entry name" value="Sugar_tr"/>
    <property type="match status" value="1"/>
</dbReference>
<feature type="domain" description="Major facilitator superfamily (MFS) profile" evidence="10">
    <location>
        <begin position="20"/>
        <end position="455"/>
    </location>
</feature>
<feature type="transmembrane region" description="Helical" evidence="9">
    <location>
        <begin position="250"/>
        <end position="270"/>
    </location>
</feature>
<keyword evidence="8 9" id="KW-0472">Membrane</keyword>
<comment type="similarity">
    <text evidence="2">Belongs to the major facilitator superfamily. Sugar transporter (TC 2.A.1.1) family.</text>
</comment>
<evidence type="ECO:0000256" key="7">
    <source>
        <dbReference type="ARBA" id="ARBA00022989"/>
    </source>
</evidence>
<dbReference type="InterPro" id="IPR020846">
    <property type="entry name" value="MFS_dom"/>
</dbReference>
<evidence type="ECO:0000256" key="1">
    <source>
        <dbReference type="ARBA" id="ARBA00004429"/>
    </source>
</evidence>
<dbReference type="Gene3D" id="3.40.50.620">
    <property type="entry name" value="HUPs"/>
    <property type="match status" value="1"/>
</dbReference>
<dbReference type="Gene3D" id="1.20.1250.20">
    <property type="entry name" value="MFS general substrate transporter like domains"/>
    <property type="match status" value="1"/>
</dbReference>
<dbReference type="InterPro" id="IPR005829">
    <property type="entry name" value="Sugar_transporter_CS"/>
</dbReference>
<keyword evidence="7 9" id="KW-1133">Transmembrane helix</keyword>
<name>A0A8S7CM04_ECOLX</name>
<feature type="transmembrane region" description="Helical" evidence="9">
    <location>
        <begin position="110"/>
        <end position="132"/>
    </location>
</feature>
<dbReference type="Pfam" id="PF01012">
    <property type="entry name" value="ETF"/>
    <property type="match status" value="1"/>
</dbReference>
<dbReference type="AlphaFoldDB" id="A0A8S7CM04"/>
<evidence type="ECO:0000259" key="10">
    <source>
        <dbReference type="PROSITE" id="PS50850"/>
    </source>
</evidence>
<dbReference type="PANTHER" id="PTHR23511">
    <property type="entry name" value="SYNAPTIC VESICLE GLYCOPROTEIN 2"/>
    <property type="match status" value="1"/>
</dbReference>
<dbReference type="Proteomes" id="UP000519859">
    <property type="component" value="Unassembled WGS sequence"/>
</dbReference>
<dbReference type="PROSITE" id="PS00217">
    <property type="entry name" value="SUGAR_TRANSPORT_2"/>
    <property type="match status" value="1"/>
</dbReference>
<evidence type="ECO:0000256" key="3">
    <source>
        <dbReference type="ARBA" id="ARBA00022448"/>
    </source>
</evidence>